<accession>A0ABS3FWI1</accession>
<sequence length="266" mass="29420">MPWCDHDPGNSDDPPPPPPPPSLDCDVCGFLRSTYDLVLAQSSALTRVEGKIDLMAQDIGVYLKPQFNWLFEIGDKCDDPQIKSYSGSGKGLPAMGLMLAHISRMLEVLRKSNCEKEAIAAIPEHWPIKPESKRPQLVLLCAEEKEDGSLGSAKYPIAIPHYRYSNPQTTPPFIYFNKGSIQGVLVLKNNSKVIIYASTINEAKRILRAISSHIDPAYIAEFSPKIGPIAGTGFPAKTVYPKYAKYFSKGAVKRQLDWVVAFSHES</sequence>
<dbReference type="EMBL" id="JAFLQW010000447">
    <property type="protein sequence ID" value="MBO0350712.1"/>
    <property type="molecule type" value="Genomic_DNA"/>
</dbReference>
<keyword evidence="3" id="KW-1185">Reference proteome</keyword>
<comment type="caution">
    <text evidence="2">The sequence shown here is derived from an EMBL/GenBank/DDBJ whole genome shotgun (WGS) entry which is preliminary data.</text>
</comment>
<gene>
    <name evidence="2" type="ORF">J0895_16760</name>
</gene>
<reference evidence="2 3" key="1">
    <citation type="submission" date="2021-03" db="EMBL/GenBank/DDBJ databases">
        <title>Metabolic Capacity of the Antarctic Cyanobacterium Phormidium pseudopriestleyi that Sustains Oxygenic Photosynthesis in the Presence of Hydrogen Sulfide.</title>
        <authorList>
            <person name="Lumian J.E."/>
            <person name="Jungblut A.D."/>
            <person name="Dillon M.L."/>
            <person name="Hawes I."/>
            <person name="Doran P.T."/>
            <person name="Mackey T.J."/>
            <person name="Dick G.J."/>
            <person name="Grettenberger C.L."/>
            <person name="Sumner D.Y."/>
        </authorList>
    </citation>
    <scope>NUCLEOTIDE SEQUENCE [LARGE SCALE GENOMIC DNA]</scope>
    <source>
        <strain evidence="2 3">FRX01</strain>
    </source>
</reference>
<evidence type="ECO:0000313" key="2">
    <source>
        <dbReference type="EMBL" id="MBO0350712.1"/>
    </source>
</evidence>
<evidence type="ECO:0000256" key="1">
    <source>
        <dbReference type="SAM" id="MobiDB-lite"/>
    </source>
</evidence>
<protein>
    <submittedName>
        <fullName evidence="2">Uncharacterized protein</fullName>
    </submittedName>
</protein>
<dbReference type="Proteomes" id="UP000664844">
    <property type="component" value="Unassembled WGS sequence"/>
</dbReference>
<dbReference type="RefSeq" id="WP_207089186.1">
    <property type="nucleotide sequence ID" value="NZ_JAFLQW010000447.1"/>
</dbReference>
<organism evidence="2 3">
    <name type="scientific">Phormidium pseudopriestleyi FRX01</name>
    <dbReference type="NCBI Taxonomy" id="1759528"/>
    <lineage>
        <taxon>Bacteria</taxon>
        <taxon>Bacillati</taxon>
        <taxon>Cyanobacteriota</taxon>
        <taxon>Cyanophyceae</taxon>
        <taxon>Oscillatoriophycideae</taxon>
        <taxon>Oscillatoriales</taxon>
        <taxon>Oscillatoriaceae</taxon>
        <taxon>Phormidium</taxon>
    </lineage>
</organism>
<feature type="region of interest" description="Disordered" evidence="1">
    <location>
        <begin position="1"/>
        <end position="21"/>
    </location>
</feature>
<name>A0ABS3FWI1_9CYAN</name>
<evidence type="ECO:0000313" key="3">
    <source>
        <dbReference type="Proteomes" id="UP000664844"/>
    </source>
</evidence>
<proteinExistence type="predicted"/>